<organism evidence="5">
    <name type="scientific">Microvirga ossetica</name>
    <dbReference type="NCBI Taxonomy" id="1882682"/>
    <lineage>
        <taxon>Bacteria</taxon>
        <taxon>Pseudomonadati</taxon>
        <taxon>Pseudomonadota</taxon>
        <taxon>Alphaproteobacteria</taxon>
        <taxon>Hyphomicrobiales</taxon>
        <taxon>Methylobacteriaceae</taxon>
        <taxon>Microvirga</taxon>
    </lineage>
</organism>
<dbReference type="PROSITE" id="PS51379">
    <property type="entry name" value="4FE4S_FER_2"/>
    <property type="match status" value="1"/>
</dbReference>
<dbReference type="InterPro" id="IPR017896">
    <property type="entry name" value="4Fe4S_Fe-S-bd"/>
</dbReference>
<keyword evidence="5" id="KW-0614">Plasmid</keyword>
<dbReference type="GO" id="GO:0051536">
    <property type="term" value="F:iron-sulfur cluster binding"/>
    <property type="evidence" value="ECO:0007669"/>
    <property type="project" value="UniProtKB-KW"/>
</dbReference>
<evidence type="ECO:0000256" key="1">
    <source>
        <dbReference type="ARBA" id="ARBA00022723"/>
    </source>
</evidence>
<dbReference type="InterPro" id="IPR017900">
    <property type="entry name" value="4Fe4S_Fe_S_CS"/>
</dbReference>
<name>A0A1B2ERS1_9HYPH</name>
<gene>
    <name evidence="5" type="ORF">BB934_30925</name>
</gene>
<dbReference type="EMBL" id="CP016617">
    <property type="protein sequence ID" value="ANY82675.1"/>
    <property type="molecule type" value="Genomic_DNA"/>
</dbReference>
<dbReference type="PROSITE" id="PS00198">
    <property type="entry name" value="4FE4S_FER_1"/>
    <property type="match status" value="1"/>
</dbReference>
<reference evidence="5" key="1">
    <citation type="submission" date="2016-07" db="EMBL/GenBank/DDBJ databases">
        <title>Microvirga ossetica sp. nov. a new species of rhizobia isolated from root nodules of the legume species Vicia alpestris Steven originated from North Ossetia region in the Caucasus.</title>
        <authorList>
            <person name="Safronova V.I."/>
            <person name="Kuznetsova I.G."/>
            <person name="Sazanova A.L."/>
            <person name="Belimov A."/>
            <person name="Andronov E."/>
            <person name="Osledkin Y.S."/>
            <person name="Onishchuk O.P."/>
            <person name="Kurchak O.N."/>
            <person name="Shaposhnikov A.I."/>
            <person name="Willems A."/>
            <person name="Tikhonovich I.A."/>
        </authorList>
    </citation>
    <scope>NUCLEOTIDE SEQUENCE [LARGE SCALE GENOMIC DNA]</scope>
    <source>
        <strain evidence="5">V5/3M</strain>
        <plasmid evidence="5">unnamed1</plasmid>
    </source>
</reference>
<feature type="domain" description="4Fe-4S ferredoxin-type" evidence="4">
    <location>
        <begin position="64"/>
        <end position="93"/>
    </location>
</feature>
<dbReference type="SUPFAM" id="SSF54862">
    <property type="entry name" value="4Fe-4S ferredoxins"/>
    <property type="match status" value="1"/>
</dbReference>
<proteinExistence type="predicted"/>
<evidence type="ECO:0000256" key="2">
    <source>
        <dbReference type="ARBA" id="ARBA00023004"/>
    </source>
</evidence>
<protein>
    <recommendedName>
        <fullName evidence="4">4Fe-4S ferredoxin-type domain-containing protein</fullName>
    </recommendedName>
</protein>
<dbReference type="KEGG" id="moc:BB934_30925"/>
<dbReference type="OrthoDB" id="9800445at2"/>
<keyword evidence="3" id="KW-0411">Iron-sulfur</keyword>
<keyword evidence="2" id="KW-0408">Iron</keyword>
<dbReference type="Pfam" id="PF00037">
    <property type="entry name" value="Fer4"/>
    <property type="match status" value="1"/>
</dbReference>
<dbReference type="GO" id="GO:0046872">
    <property type="term" value="F:metal ion binding"/>
    <property type="evidence" value="ECO:0007669"/>
    <property type="project" value="UniProtKB-KW"/>
</dbReference>
<evidence type="ECO:0000259" key="4">
    <source>
        <dbReference type="PROSITE" id="PS51379"/>
    </source>
</evidence>
<dbReference type="Gene3D" id="3.30.70.20">
    <property type="match status" value="1"/>
</dbReference>
<accession>A0A1B2ERS1</accession>
<dbReference type="RefSeq" id="WP_099513778.1">
    <property type="nucleotide sequence ID" value="NZ_CP016617.1"/>
</dbReference>
<keyword evidence="1" id="KW-0479">Metal-binding</keyword>
<evidence type="ECO:0000313" key="5">
    <source>
        <dbReference type="EMBL" id="ANY82675.1"/>
    </source>
</evidence>
<dbReference type="AlphaFoldDB" id="A0A1B2ERS1"/>
<sequence>MTEAVDLKRRSFLLGRLAPASQAAGPPIAVIGPSCLAFRGIACMSCRDVCPVEAVRFELAVGGACPTILTDACTGCGACARSCPADAIRVFAREAMA</sequence>
<geneLocation type="plasmid" evidence="5">
    <name>unnamed1</name>
</geneLocation>
<evidence type="ECO:0000256" key="3">
    <source>
        <dbReference type="ARBA" id="ARBA00023014"/>
    </source>
</evidence>